<evidence type="ECO:0000256" key="2">
    <source>
        <dbReference type="ARBA" id="ARBA00023242"/>
    </source>
</evidence>
<keyword evidence="3" id="KW-0175">Coiled coil</keyword>
<dbReference type="OrthoDB" id="2590011at2759"/>
<evidence type="ECO:0000313" key="6">
    <source>
        <dbReference type="Proteomes" id="UP000288859"/>
    </source>
</evidence>
<dbReference type="Gene3D" id="1.20.5.170">
    <property type="match status" value="1"/>
</dbReference>
<evidence type="ECO:0000256" key="3">
    <source>
        <dbReference type="SAM" id="Coils"/>
    </source>
</evidence>
<dbReference type="InterPro" id="IPR050936">
    <property type="entry name" value="AP-1-like"/>
</dbReference>
<evidence type="ECO:0000313" key="5">
    <source>
        <dbReference type="EMBL" id="RVX66230.1"/>
    </source>
</evidence>
<evidence type="ECO:0008006" key="7">
    <source>
        <dbReference type="Google" id="ProtNLM"/>
    </source>
</evidence>
<dbReference type="AlphaFoldDB" id="A0A438MRI7"/>
<sequence length="238" mass="27198">MVEAEDGRHLSTILSHGRRPDRAANRREQLRKAQRTFRERRDQYLRLLERQVKRFRINEARMQNDIDQLQYELAVVKRKLASKEAASRTNSQPVIQYNGIGQGNTMSSAEEGWPLSDQFQNDGNVSNEFFCNMTIWIEHRNGQPHGLHVKQQQQQQQQQHNANSQSQYDSIAGPARPGAKSATSGSHINRSLNHPDEGPSQLSACFDYTSVISSSMRNNQLQSSDHDLVIIAMEFVLK</sequence>
<organism evidence="5 6">
    <name type="scientific">Exophiala mesophila</name>
    <name type="common">Black yeast-like fungus</name>
    <dbReference type="NCBI Taxonomy" id="212818"/>
    <lineage>
        <taxon>Eukaryota</taxon>
        <taxon>Fungi</taxon>
        <taxon>Dikarya</taxon>
        <taxon>Ascomycota</taxon>
        <taxon>Pezizomycotina</taxon>
        <taxon>Eurotiomycetes</taxon>
        <taxon>Chaetothyriomycetidae</taxon>
        <taxon>Chaetothyriales</taxon>
        <taxon>Herpotrichiellaceae</taxon>
        <taxon>Exophiala</taxon>
    </lineage>
</organism>
<name>A0A438MRI7_EXOME</name>
<feature type="compositionally biased region" description="Polar residues" evidence="4">
    <location>
        <begin position="181"/>
        <end position="192"/>
    </location>
</feature>
<feature type="region of interest" description="Disordered" evidence="4">
    <location>
        <begin position="144"/>
        <end position="200"/>
    </location>
</feature>
<dbReference type="Proteomes" id="UP000288859">
    <property type="component" value="Unassembled WGS sequence"/>
</dbReference>
<feature type="coiled-coil region" evidence="3">
    <location>
        <begin position="45"/>
        <end position="86"/>
    </location>
</feature>
<protein>
    <recommendedName>
        <fullName evidence="7">BZIP domain-containing protein</fullName>
    </recommendedName>
</protein>
<dbReference type="EMBL" id="NAJM01000066">
    <property type="protein sequence ID" value="RVX66230.1"/>
    <property type="molecule type" value="Genomic_DNA"/>
</dbReference>
<evidence type="ECO:0000256" key="1">
    <source>
        <dbReference type="ARBA" id="ARBA00004123"/>
    </source>
</evidence>
<dbReference type="SUPFAM" id="SSF57959">
    <property type="entry name" value="Leucine zipper domain"/>
    <property type="match status" value="1"/>
</dbReference>
<dbReference type="CDD" id="cd14688">
    <property type="entry name" value="bZIP_YAP"/>
    <property type="match status" value="1"/>
</dbReference>
<feature type="compositionally biased region" description="Basic and acidic residues" evidence="4">
    <location>
        <begin position="18"/>
        <end position="30"/>
    </location>
</feature>
<accession>A0A438MRI7</accession>
<dbReference type="VEuPathDB" id="FungiDB:PV10_06681"/>
<dbReference type="GO" id="GO:0000976">
    <property type="term" value="F:transcription cis-regulatory region binding"/>
    <property type="evidence" value="ECO:0007669"/>
    <property type="project" value="InterPro"/>
</dbReference>
<dbReference type="GO" id="GO:0001228">
    <property type="term" value="F:DNA-binding transcription activator activity, RNA polymerase II-specific"/>
    <property type="evidence" value="ECO:0007669"/>
    <property type="project" value="TreeGrafter"/>
</dbReference>
<dbReference type="InterPro" id="IPR046347">
    <property type="entry name" value="bZIP_sf"/>
</dbReference>
<dbReference type="PANTHER" id="PTHR40621">
    <property type="entry name" value="TRANSCRIPTION FACTOR KAPC-RELATED"/>
    <property type="match status" value="1"/>
</dbReference>
<dbReference type="PANTHER" id="PTHR40621:SF6">
    <property type="entry name" value="AP-1-LIKE TRANSCRIPTION FACTOR YAP1-RELATED"/>
    <property type="match status" value="1"/>
</dbReference>
<proteinExistence type="predicted"/>
<feature type="region of interest" description="Disordered" evidence="4">
    <location>
        <begin position="1"/>
        <end position="30"/>
    </location>
</feature>
<feature type="compositionally biased region" description="Polar residues" evidence="4">
    <location>
        <begin position="160"/>
        <end position="169"/>
    </location>
</feature>
<comment type="caution">
    <text evidence="5">The sequence shown here is derived from an EMBL/GenBank/DDBJ whole genome shotgun (WGS) entry which is preliminary data.</text>
</comment>
<gene>
    <name evidence="5" type="ORF">B0A52_10157</name>
</gene>
<evidence type="ECO:0000256" key="4">
    <source>
        <dbReference type="SAM" id="MobiDB-lite"/>
    </source>
</evidence>
<reference evidence="5 6" key="1">
    <citation type="submission" date="2017-03" db="EMBL/GenBank/DDBJ databases">
        <title>Genomes of endolithic fungi from Antarctica.</title>
        <authorList>
            <person name="Coleine C."/>
            <person name="Masonjones S."/>
            <person name="Stajich J.E."/>
        </authorList>
    </citation>
    <scope>NUCLEOTIDE SEQUENCE [LARGE SCALE GENOMIC DNA]</scope>
    <source>
        <strain evidence="5 6">CCFEE 6314</strain>
    </source>
</reference>
<dbReference type="GO" id="GO:0090575">
    <property type="term" value="C:RNA polymerase II transcription regulator complex"/>
    <property type="evidence" value="ECO:0007669"/>
    <property type="project" value="TreeGrafter"/>
</dbReference>
<comment type="subcellular location">
    <subcellularLocation>
        <location evidence="1">Nucleus</location>
    </subcellularLocation>
</comment>
<keyword evidence="2" id="KW-0539">Nucleus</keyword>